<dbReference type="InterPro" id="IPR026935">
    <property type="entry name" value="BtrH_N"/>
</dbReference>
<reference evidence="5" key="1">
    <citation type="journal article" date="2019" name="Int. J. Syst. Evol. Microbiol.">
        <title>The Global Catalogue of Microorganisms (GCM) 10K type strain sequencing project: providing services to taxonomists for standard genome sequencing and annotation.</title>
        <authorList>
            <consortium name="The Broad Institute Genomics Platform"/>
            <consortium name="The Broad Institute Genome Sequencing Center for Infectious Disease"/>
            <person name="Wu L."/>
            <person name="Ma J."/>
        </authorList>
    </citation>
    <scope>NUCLEOTIDE SEQUENCE [LARGE SCALE GENOMIC DNA]</scope>
    <source>
        <strain evidence="5">JCM 15933</strain>
    </source>
</reference>
<gene>
    <name evidence="4" type="ORF">GCM10009827_047580</name>
</gene>
<comment type="caution">
    <text evidence="4">The sequence shown here is derived from an EMBL/GenBank/DDBJ whole genome shotgun (WGS) entry which is preliminary data.</text>
</comment>
<feature type="domain" description="Butirosin biosynthesis protein H N-terminal" evidence="2">
    <location>
        <begin position="47"/>
        <end position="174"/>
    </location>
</feature>
<evidence type="ECO:0008006" key="6">
    <source>
        <dbReference type="Google" id="ProtNLM"/>
    </source>
</evidence>
<name>A0ABP4LJI7_9ACTN</name>
<evidence type="ECO:0000313" key="5">
    <source>
        <dbReference type="Proteomes" id="UP001501470"/>
    </source>
</evidence>
<dbReference type="Pfam" id="PF14399">
    <property type="entry name" value="BtrH_N"/>
    <property type="match status" value="1"/>
</dbReference>
<dbReference type="EMBL" id="BAAAQD010000009">
    <property type="protein sequence ID" value="GAA1525357.1"/>
    <property type="molecule type" value="Genomic_DNA"/>
</dbReference>
<proteinExistence type="predicted"/>
<dbReference type="RefSeq" id="WP_344504254.1">
    <property type="nucleotide sequence ID" value="NZ_BAAAQD010000009.1"/>
</dbReference>
<dbReference type="InterPro" id="IPR032369">
    <property type="entry name" value="DUF4872"/>
</dbReference>
<evidence type="ECO:0000256" key="1">
    <source>
        <dbReference type="SAM" id="MobiDB-lite"/>
    </source>
</evidence>
<dbReference type="Pfam" id="PF16169">
    <property type="entry name" value="DUF4872"/>
    <property type="match status" value="1"/>
</dbReference>
<feature type="compositionally biased region" description="Basic and acidic residues" evidence="1">
    <location>
        <begin position="1"/>
        <end position="17"/>
    </location>
</feature>
<protein>
    <recommendedName>
        <fullName evidence="6">Butirosin biosynthesis protein H N-terminal domain-containing protein</fullName>
    </recommendedName>
</protein>
<dbReference type="Proteomes" id="UP001501470">
    <property type="component" value="Unassembled WGS sequence"/>
</dbReference>
<accession>A0ABP4LJI7</accession>
<sequence>MTDHKHLKRLVRERSTRTGESYTTARRHVVAARVAAARPPQHQPSDLVRRLLHAAGSDLSEPMTCGLGGGIGFMAAVFDYRGMPPMLTVVAQHHPAPWTPTVLTRLGVPFTESHSTTPAAALKALRLSLTAGRPVYCTVTASRLPWRTVTVPIDADPHGILVLDEHPGGFTVHDGAPHQLPVDAFMEAWSAHRKGRHHRLVVTGTPTVPLPTAIPAALAETTAHLTGPVLGNAFDANFGFSGMTRLASQLRDTRTKTGFPRRFAEPAAFTFALRRLHECLEEQYTAPAATRPLYAEFLDEAATLTGNPHLTEAASAFRSSATVWSAMSTTARHPTTTDPTTVFTTLADLLDQARTIEESAIPLLQPPT</sequence>
<evidence type="ECO:0000259" key="2">
    <source>
        <dbReference type="Pfam" id="PF14399"/>
    </source>
</evidence>
<organism evidence="4 5">
    <name type="scientific">Dactylosporangium maewongense</name>
    <dbReference type="NCBI Taxonomy" id="634393"/>
    <lineage>
        <taxon>Bacteria</taxon>
        <taxon>Bacillati</taxon>
        <taxon>Actinomycetota</taxon>
        <taxon>Actinomycetes</taxon>
        <taxon>Micromonosporales</taxon>
        <taxon>Micromonosporaceae</taxon>
        <taxon>Dactylosporangium</taxon>
    </lineage>
</organism>
<evidence type="ECO:0000259" key="3">
    <source>
        <dbReference type="Pfam" id="PF16169"/>
    </source>
</evidence>
<keyword evidence="5" id="KW-1185">Reference proteome</keyword>
<evidence type="ECO:0000313" key="4">
    <source>
        <dbReference type="EMBL" id="GAA1525357.1"/>
    </source>
</evidence>
<feature type="region of interest" description="Disordered" evidence="1">
    <location>
        <begin position="1"/>
        <end position="23"/>
    </location>
</feature>
<feature type="domain" description="DUF4872" evidence="3">
    <location>
        <begin position="198"/>
        <end position="361"/>
    </location>
</feature>